<sequence length="139" mass="15540">MKKYKLIIAVLAATAIFTVESNAQSIVDPGVSVHNYKHPNKAAQAKTKQPKVQVATINTVERNGKFQRGKYMSTTPKYAPRPATLVVVRDYKVEGIEINPLLSPRNYKTPNLNTENNRNADQMADYVDQSKDSVYPTTD</sequence>
<reference evidence="3 4" key="1">
    <citation type="submission" date="2021-04" db="EMBL/GenBank/DDBJ databases">
        <authorList>
            <person name="Rodrigo-Torres L."/>
            <person name="Arahal R. D."/>
            <person name="Lucena T."/>
        </authorList>
    </citation>
    <scope>NUCLEOTIDE SEQUENCE [LARGE SCALE GENOMIC DNA]</scope>
    <source>
        <strain evidence="3 4">CECT 9623</strain>
    </source>
</reference>
<evidence type="ECO:0000313" key="4">
    <source>
        <dbReference type="Proteomes" id="UP000679725"/>
    </source>
</evidence>
<feature type="chain" id="PRO_5045352265" evidence="2">
    <location>
        <begin position="24"/>
        <end position="139"/>
    </location>
</feature>
<evidence type="ECO:0000256" key="2">
    <source>
        <dbReference type="SAM" id="SignalP"/>
    </source>
</evidence>
<organism evidence="3 4">
    <name type="scientific">Dyadobacter linearis</name>
    <dbReference type="NCBI Taxonomy" id="2823330"/>
    <lineage>
        <taxon>Bacteria</taxon>
        <taxon>Pseudomonadati</taxon>
        <taxon>Bacteroidota</taxon>
        <taxon>Cytophagia</taxon>
        <taxon>Cytophagales</taxon>
        <taxon>Spirosomataceae</taxon>
        <taxon>Dyadobacter</taxon>
    </lineage>
</organism>
<feature type="compositionally biased region" description="Polar residues" evidence="1">
    <location>
        <begin position="106"/>
        <end position="120"/>
    </location>
</feature>
<evidence type="ECO:0000313" key="3">
    <source>
        <dbReference type="EMBL" id="CAG5069218.1"/>
    </source>
</evidence>
<evidence type="ECO:0000256" key="1">
    <source>
        <dbReference type="SAM" id="MobiDB-lite"/>
    </source>
</evidence>
<dbReference type="RefSeq" id="WP_215233301.1">
    <property type="nucleotide sequence ID" value="NZ_CAJRAU010000002.1"/>
</dbReference>
<dbReference type="Proteomes" id="UP000679725">
    <property type="component" value="Unassembled WGS sequence"/>
</dbReference>
<comment type="caution">
    <text evidence="3">The sequence shown here is derived from an EMBL/GenBank/DDBJ whole genome shotgun (WGS) entry which is preliminary data.</text>
</comment>
<proteinExistence type="predicted"/>
<name>A0ABM8UP21_9BACT</name>
<gene>
    <name evidence="3" type="ORF">DYBT9623_01954</name>
</gene>
<accession>A0ABM8UP21</accession>
<protein>
    <submittedName>
        <fullName evidence="3">Uncharacterized protein</fullName>
    </submittedName>
</protein>
<feature type="region of interest" description="Disordered" evidence="1">
    <location>
        <begin position="102"/>
        <end position="139"/>
    </location>
</feature>
<feature type="signal peptide" evidence="2">
    <location>
        <begin position="1"/>
        <end position="23"/>
    </location>
</feature>
<keyword evidence="4" id="KW-1185">Reference proteome</keyword>
<keyword evidence="2" id="KW-0732">Signal</keyword>
<dbReference type="EMBL" id="CAJRAU010000002">
    <property type="protein sequence ID" value="CAG5069218.1"/>
    <property type="molecule type" value="Genomic_DNA"/>
</dbReference>